<evidence type="ECO:0000259" key="2">
    <source>
        <dbReference type="Pfam" id="PF04909"/>
    </source>
</evidence>
<dbReference type="InterPro" id="IPR006680">
    <property type="entry name" value="Amidohydro-rel"/>
</dbReference>
<organism evidence="3 4">
    <name type="scientific">Candidatus Stercoripulliclostridium merdipullorum</name>
    <dbReference type="NCBI Taxonomy" id="2840952"/>
    <lineage>
        <taxon>Bacteria</taxon>
        <taxon>Bacillati</taxon>
        <taxon>Bacillota</taxon>
        <taxon>Clostridia</taxon>
        <taxon>Eubacteriales</taxon>
        <taxon>Candidatus Stercoripulliclostridium</taxon>
    </lineage>
</organism>
<reference evidence="3" key="1">
    <citation type="submission" date="2020-10" db="EMBL/GenBank/DDBJ databases">
        <authorList>
            <person name="Gilroy R."/>
        </authorList>
    </citation>
    <scope>NUCLEOTIDE SEQUENCE</scope>
    <source>
        <strain evidence="3">23406</strain>
    </source>
</reference>
<keyword evidence="1" id="KW-0456">Lyase</keyword>
<sequence length="271" mass="30375">MPKLIDFHAHIYPDAIARRAVEGIERFYGVSLCVGNGTTAELVALLEHYRVSAVVCHAVATTPHQVGHINDFIAGEARRHPALIPFMTLHPALSVAEIKAEYRRARDLGCRGVKLHPDFQGFALDGEECAAVMQEIDPDFPVLFHTGDKRFAYSHPRQMIALAKRFPTHTLIAAHLGGFSEWEDAEGYLEVPNVRLDTSSTLPFLPPERVAELMRKIGIERFLFGTDYPMWSYRDELALFERLSLTSEELNAVLYDNAAKLLGFSPSDSQK</sequence>
<feature type="domain" description="Amidohydrolase-related" evidence="2">
    <location>
        <begin position="5"/>
        <end position="264"/>
    </location>
</feature>
<dbReference type="PANTHER" id="PTHR21240:SF28">
    <property type="entry name" value="ISO-OROTATE DECARBOXYLASE (EUROFUNG)"/>
    <property type="match status" value="1"/>
</dbReference>
<gene>
    <name evidence="3" type="ORF">IAB14_04345</name>
</gene>
<dbReference type="PANTHER" id="PTHR21240">
    <property type="entry name" value="2-AMINO-3-CARBOXYLMUCONATE-6-SEMIALDEHYDE DECARBOXYLASE"/>
    <property type="match status" value="1"/>
</dbReference>
<dbReference type="Pfam" id="PF04909">
    <property type="entry name" value="Amidohydro_2"/>
    <property type="match status" value="1"/>
</dbReference>
<proteinExistence type="predicted"/>
<name>A0A9D1NC06_9FIRM</name>
<dbReference type="GO" id="GO:0005737">
    <property type="term" value="C:cytoplasm"/>
    <property type="evidence" value="ECO:0007669"/>
    <property type="project" value="TreeGrafter"/>
</dbReference>
<dbReference type="Proteomes" id="UP000886891">
    <property type="component" value="Unassembled WGS sequence"/>
</dbReference>
<dbReference type="CDD" id="cd01292">
    <property type="entry name" value="metallo-dependent_hydrolases"/>
    <property type="match status" value="1"/>
</dbReference>
<dbReference type="Gene3D" id="3.20.20.140">
    <property type="entry name" value="Metal-dependent hydrolases"/>
    <property type="match status" value="1"/>
</dbReference>
<accession>A0A9D1NC06</accession>
<dbReference type="EMBL" id="DVOH01000031">
    <property type="protein sequence ID" value="HIV00329.1"/>
    <property type="molecule type" value="Genomic_DNA"/>
</dbReference>
<evidence type="ECO:0000313" key="3">
    <source>
        <dbReference type="EMBL" id="HIV00329.1"/>
    </source>
</evidence>
<dbReference type="GO" id="GO:0016831">
    <property type="term" value="F:carboxy-lyase activity"/>
    <property type="evidence" value="ECO:0007669"/>
    <property type="project" value="InterPro"/>
</dbReference>
<evidence type="ECO:0000313" key="4">
    <source>
        <dbReference type="Proteomes" id="UP000886891"/>
    </source>
</evidence>
<dbReference type="InterPro" id="IPR032466">
    <property type="entry name" value="Metal_Hydrolase"/>
</dbReference>
<dbReference type="GO" id="GO:0016787">
    <property type="term" value="F:hydrolase activity"/>
    <property type="evidence" value="ECO:0007669"/>
    <property type="project" value="InterPro"/>
</dbReference>
<reference evidence="3" key="2">
    <citation type="journal article" date="2021" name="PeerJ">
        <title>Extensive microbial diversity within the chicken gut microbiome revealed by metagenomics and culture.</title>
        <authorList>
            <person name="Gilroy R."/>
            <person name="Ravi A."/>
            <person name="Getino M."/>
            <person name="Pursley I."/>
            <person name="Horton D.L."/>
            <person name="Alikhan N.F."/>
            <person name="Baker D."/>
            <person name="Gharbi K."/>
            <person name="Hall N."/>
            <person name="Watson M."/>
            <person name="Adriaenssens E.M."/>
            <person name="Foster-Nyarko E."/>
            <person name="Jarju S."/>
            <person name="Secka A."/>
            <person name="Antonio M."/>
            <person name="Oren A."/>
            <person name="Chaudhuri R.R."/>
            <person name="La Ragione R."/>
            <person name="Hildebrand F."/>
            <person name="Pallen M.J."/>
        </authorList>
    </citation>
    <scope>NUCLEOTIDE SEQUENCE</scope>
    <source>
        <strain evidence="3">23406</strain>
    </source>
</reference>
<dbReference type="GO" id="GO:0019748">
    <property type="term" value="P:secondary metabolic process"/>
    <property type="evidence" value="ECO:0007669"/>
    <property type="project" value="TreeGrafter"/>
</dbReference>
<comment type="caution">
    <text evidence="3">The sequence shown here is derived from an EMBL/GenBank/DDBJ whole genome shotgun (WGS) entry which is preliminary data.</text>
</comment>
<dbReference type="InterPro" id="IPR032465">
    <property type="entry name" value="ACMSD"/>
</dbReference>
<dbReference type="SUPFAM" id="SSF51556">
    <property type="entry name" value="Metallo-dependent hydrolases"/>
    <property type="match status" value="1"/>
</dbReference>
<evidence type="ECO:0000256" key="1">
    <source>
        <dbReference type="ARBA" id="ARBA00023239"/>
    </source>
</evidence>
<dbReference type="AlphaFoldDB" id="A0A9D1NC06"/>
<protein>
    <submittedName>
        <fullName evidence="3">Amidohydrolase</fullName>
    </submittedName>
</protein>